<evidence type="ECO:0008006" key="3">
    <source>
        <dbReference type="Google" id="ProtNLM"/>
    </source>
</evidence>
<accession>A0ABW5HX05</accession>
<gene>
    <name evidence="1" type="ORF">ACFSUT_13230</name>
</gene>
<name>A0ABW5HX05_9PSEU</name>
<organism evidence="1 2">
    <name type="scientific">Amycolatopsis albidoflavus</name>
    <dbReference type="NCBI Taxonomy" id="102226"/>
    <lineage>
        <taxon>Bacteria</taxon>
        <taxon>Bacillati</taxon>
        <taxon>Actinomycetota</taxon>
        <taxon>Actinomycetes</taxon>
        <taxon>Pseudonocardiales</taxon>
        <taxon>Pseudonocardiaceae</taxon>
        <taxon>Amycolatopsis</taxon>
    </lineage>
</organism>
<dbReference type="RefSeq" id="WP_344274369.1">
    <property type="nucleotide sequence ID" value="NZ_BAAAHV010000011.1"/>
</dbReference>
<proteinExistence type="predicted"/>
<comment type="caution">
    <text evidence="1">The sequence shown here is derived from an EMBL/GenBank/DDBJ whole genome shotgun (WGS) entry which is preliminary data.</text>
</comment>
<dbReference type="Proteomes" id="UP001597542">
    <property type="component" value="Unassembled WGS sequence"/>
</dbReference>
<keyword evidence="2" id="KW-1185">Reference proteome</keyword>
<evidence type="ECO:0000313" key="1">
    <source>
        <dbReference type="EMBL" id="MFD2481241.1"/>
    </source>
</evidence>
<dbReference type="EMBL" id="JBHUKQ010000010">
    <property type="protein sequence ID" value="MFD2481241.1"/>
    <property type="molecule type" value="Genomic_DNA"/>
</dbReference>
<evidence type="ECO:0000313" key="2">
    <source>
        <dbReference type="Proteomes" id="UP001597542"/>
    </source>
</evidence>
<reference evidence="2" key="1">
    <citation type="journal article" date="2019" name="Int. J. Syst. Evol. Microbiol.">
        <title>The Global Catalogue of Microorganisms (GCM) 10K type strain sequencing project: providing services to taxonomists for standard genome sequencing and annotation.</title>
        <authorList>
            <consortium name="The Broad Institute Genomics Platform"/>
            <consortium name="The Broad Institute Genome Sequencing Center for Infectious Disease"/>
            <person name="Wu L."/>
            <person name="Ma J."/>
        </authorList>
    </citation>
    <scope>NUCLEOTIDE SEQUENCE [LARGE SCALE GENOMIC DNA]</scope>
    <source>
        <strain evidence="2">CGMCC 4.7638</strain>
    </source>
</reference>
<sequence length="90" mass="9852">MNALIYLNLDHLHPVINGVWHHARFAAVPAPGDAITTLCGETAVAVFEPMTRRGTSGPPLQCPFCDVAHRRASGWAVRPDHPGLLPRRRP</sequence>
<protein>
    <recommendedName>
        <fullName evidence="3">DUF1971 domain-containing protein</fullName>
    </recommendedName>
</protein>